<keyword evidence="2" id="KW-1185">Reference proteome</keyword>
<evidence type="ECO:0000313" key="2">
    <source>
        <dbReference type="Proteomes" id="UP000219374"/>
    </source>
</evidence>
<protein>
    <submittedName>
        <fullName evidence="1">Uncharacterized protein</fullName>
    </submittedName>
</protein>
<dbReference type="AlphaFoldDB" id="A0A286D8G1"/>
<evidence type="ECO:0000313" key="1">
    <source>
        <dbReference type="EMBL" id="SOD54897.1"/>
    </source>
</evidence>
<gene>
    <name evidence="1" type="ORF">SAMN06296416_105170</name>
</gene>
<dbReference type="Proteomes" id="UP000219374">
    <property type="component" value="Unassembled WGS sequence"/>
</dbReference>
<name>A0A286D8G1_9GAMM</name>
<accession>A0A286D8G1</accession>
<reference evidence="1 2" key="1">
    <citation type="submission" date="2017-09" db="EMBL/GenBank/DDBJ databases">
        <authorList>
            <person name="Ehlers B."/>
            <person name="Leendertz F.H."/>
        </authorList>
    </citation>
    <scope>NUCLEOTIDE SEQUENCE [LARGE SCALE GENOMIC DNA]</scope>
    <source>
        <strain evidence="1 2">CGMCC 1.10978</strain>
    </source>
</reference>
<dbReference type="EMBL" id="OCND01000005">
    <property type="protein sequence ID" value="SOD54897.1"/>
    <property type="molecule type" value="Genomic_DNA"/>
</dbReference>
<sequence length="31" mass="3492">MKPLVPAIALILGAPCPHWRKPFVPAQRKKK</sequence>
<proteinExistence type="predicted"/>
<organism evidence="1 2">
    <name type="scientific">Pseudoxanthomonas wuyuanensis</name>
    <dbReference type="NCBI Taxonomy" id="1073196"/>
    <lineage>
        <taxon>Bacteria</taxon>
        <taxon>Pseudomonadati</taxon>
        <taxon>Pseudomonadota</taxon>
        <taxon>Gammaproteobacteria</taxon>
        <taxon>Lysobacterales</taxon>
        <taxon>Lysobacteraceae</taxon>
        <taxon>Pseudoxanthomonas</taxon>
    </lineage>
</organism>